<organism evidence="6">
    <name type="scientific">uncultured marine microorganism HF4000_APKG8C21</name>
    <dbReference type="NCBI Taxonomy" id="455553"/>
    <lineage>
        <taxon>unclassified sequences</taxon>
        <taxon>environmental samples</taxon>
    </lineage>
</organism>
<dbReference type="GO" id="GO:0008199">
    <property type="term" value="F:ferric iron binding"/>
    <property type="evidence" value="ECO:0007669"/>
    <property type="project" value="InterPro"/>
</dbReference>
<keyword evidence="1" id="KW-0409">Iron storage</keyword>
<dbReference type="InterPro" id="IPR009078">
    <property type="entry name" value="Ferritin-like_SF"/>
</dbReference>
<evidence type="ECO:0000313" key="6">
    <source>
        <dbReference type="EMBL" id="ABZ09432.1"/>
    </source>
</evidence>
<sequence length="169" mass="18923">MDLSGKLQEAINKHINAELYSAYLYLSMSAYCDGISLPGFAHWLRAQHQEELSHAFKLFDFLNDRGGRVELQAITKPPGEFDSPLDVMEQTLAHEQEVTSLINRLYELAVEESDYPAQILLQWFITEQVEEEKNVSEVLQHLSLVGDDGAGVLMVDARLGQRAGGTATE</sequence>
<dbReference type="InterPro" id="IPR009040">
    <property type="entry name" value="Ferritin-like_diiron"/>
</dbReference>
<dbReference type="GO" id="GO:0006826">
    <property type="term" value="P:iron ion transport"/>
    <property type="evidence" value="ECO:0007669"/>
    <property type="project" value="InterPro"/>
</dbReference>
<protein>
    <submittedName>
        <fullName evidence="6">Putative ferritin-like domain protein</fullName>
    </submittedName>
</protein>
<dbReference type="SUPFAM" id="SSF47240">
    <property type="entry name" value="Ferritin-like"/>
    <property type="match status" value="1"/>
</dbReference>
<dbReference type="PROSITE" id="PS50905">
    <property type="entry name" value="FERRITIN_LIKE"/>
    <property type="match status" value="1"/>
</dbReference>
<evidence type="ECO:0000256" key="3">
    <source>
        <dbReference type="ARBA" id="ARBA00023002"/>
    </source>
</evidence>
<dbReference type="Pfam" id="PF00210">
    <property type="entry name" value="Ferritin"/>
    <property type="match status" value="1"/>
</dbReference>
<dbReference type="GO" id="GO:0042802">
    <property type="term" value="F:identical protein binding"/>
    <property type="evidence" value="ECO:0007669"/>
    <property type="project" value="UniProtKB-ARBA"/>
</dbReference>
<dbReference type="InterPro" id="IPR041719">
    <property type="entry name" value="Ferritin_prok"/>
</dbReference>
<reference evidence="6" key="1">
    <citation type="journal article" date="2008" name="ISME J.">
        <title>Genomic patterns of recombination, clonal divergence and environment in marine microbial populations.</title>
        <authorList>
            <person name="Konstantinidis K.T."/>
            <person name="Delong E.F."/>
        </authorList>
    </citation>
    <scope>NUCLEOTIDE SEQUENCE</scope>
</reference>
<dbReference type="AlphaFoldDB" id="B3TA23"/>
<evidence type="ECO:0000256" key="1">
    <source>
        <dbReference type="ARBA" id="ARBA00022434"/>
    </source>
</evidence>
<dbReference type="PANTHER" id="PTHR11431:SF127">
    <property type="entry name" value="BACTERIAL NON-HEME FERRITIN"/>
    <property type="match status" value="1"/>
</dbReference>
<dbReference type="GO" id="GO:0008198">
    <property type="term" value="F:ferrous iron binding"/>
    <property type="evidence" value="ECO:0007669"/>
    <property type="project" value="TreeGrafter"/>
</dbReference>
<evidence type="ECO:0000259" key="5">
    <source>
        <dbReference type="PROSITE" id="PS50905"/>
    </source>
</evidence>
<evidence type="ECO:0000256" key="4">
    <source>
        <dbReference type="ARBA" id="ARBA00023004"/>
    </source>
</evidence>
<keyword evidence="2" id="KW-0479">Metal-binding</keyword>
<dbReference type="InterPro" id="IPR008331">
    <property type="entry name" value="Ferritin_DPS_dom"/>
</dbReference>
<gene>
    <name evidence="6" type="ORF">ALOHA_HF4000APKG8C21ctg1g20</name>
</gene>
<dbReference type="GO" id="GO:0004322">
    <property type="term" value="F:ferroxidase activity"/>
    <property type="evidence" value="ECO:0007669"/>
    <property type="project" value="TreeGrafter"/>
</dbReference>
<keyword evidence="4" id="KW-0408">Iron</keyword>
<dbReference type="Gene3D" id="1.20.1260.10">
    <property type="match status" value="1"/>
</dbReference>
<accession>B3TA23</accession>
<dbReference type="FunFam" id="1.20.1260.10:FF:000001">
    <property type="entry name" value="Non-heme ferritin"/>
    <property type="match status" value="1"/>
</dbReference>
<dbReference type="CDD" id="cd01055">
    <property type="entry name" value="Nonheme_Ferritin"/>
    <property type="match status" value="1"/>
</dbReference>
<dbReference type="InterPro" id="IPR001519">
    <property type="entry name" value="Ferritin"/>
</dbReference>
<dbReference type="InterPro" id="IPR012347">
    <property type="entry name" value="Ferritin-like"/>
</dbReference>
<evidence type="ECO:0000256" key="2">
    <source>
        <dbReference type="ARBA" id="ARBA00022723"/>
    </source>
</evidence>
<feature type="domain" description="Ferritin-like diiron" evidence="5">
    <location>
        <begin position="1"/>
        <end position="146"/>
    </location>
</feature>
<keyword evidence="3" id="KW-0560">Oxidoreductase</keyword>
<name>B3TA23_9ZZZZ</name>
<proteinExistence type="predicted"/>
<dbReference type="PANTHER" id="PTHR11431">
    <property type="entry name" value="FERRITIN"/>
    <property type="match status" value="1"/>
</dbReference>
<dbReference type="EMBL" id="EU016651">
    <property type="protein sequence ID" value="ABZ09432.1"/>
    <property type="molecule type" value="Genomic_DNA"/>
</dbReference>